<dbReference type="AlphaFoldDB" id="A0A4Y8KVU6"/>
<dbReference type="OrthoDB" id="1524972at2"/>
<keyword evidence="5 6" id="KW-0694">RNA-binding</keyword>
<sequence>MMNSGKPIYTLTKDERIYAQKRIDVLFAGSESFIAYPLRIVFSRREPEEGKPLAAMLVSVSKKRFKRANKRNSVKRMVREVFRLHKHRFADVSATAGISLDVAFLYLKDELPSFAEIEKSMLKTINVLTDKLTKKDPDEGNS</sequence>
<keyword evidence="1 6" id="KW-0819">tRNA processing</keyword>
<comment type="similarity">
    <text evidence="6">Belongs to the RnpA family.</text>
</comment>
<dbReference type="SUPFAM" id="SSF54211">
    <property type="entry name" value="Ribosomal protein S5 domain 2-like"/>
    <property type="match status" value="1"/>
</dbReference>
<dbReference type="GO" id="GO:0001682">
    <property type="term" value="P:tRNA 5'-leader removal"/>
    <property type="evidence" value="ECO:0007669"/>
    <property type="project" value="UniProtKB-UniRule"/>
</dbReference>
<proteinExistence type="inferred from homology"/>
<keyword evidence="3 6" id="KW-0255">Endonuclease</keyword>
<dbReference type="EMBL" id="SOML01000014">
    <property type="protein sequence ID" value="TFD93104.1"/>
    <property type="molecule type" value="Genomic_DNA"/>
</dbReference>
<dbReference type="InterPro" id="IPR000100">
    <property type="entry name" value="RNase_P"/>
</dbReference>
<evidence type="ECO:0000256" key="6">
    <source>
        <dbReference type="HAMAP-Rule" id="MF_00227"/>
    </source>
</evidence>
<comment type="caution">
    <text evidence="7">The sequence shown here is derived from an EMBL/GenBank/DDBJ whole genome shotgun (WGS) entry which is preliminary data.</text>
</comment>
<dbReference type="InterPro" id="IPR020568">
    <property type="entry name" value="Ribosomal_Su5_D2-typ_SF"/>
</dbReference>
<protein>
    <recommendedName>
        <fullName evidence="6">Ribonuclease P protein component</fullName>
        <shortName evidence="6">RNase P protein</shortName>
        <shortName evidence="6">RNaseP protein</shortName>
        <ecNumber evidence="6">3.1.26.5</ecNumber>
    </recommendedName>
    <alternativeName>
        <fullName evidence="6">Protein C5</fullName>
    </alternativeName>
</protein>
<dbReference type="Pfam" id="PF00825">
    <property type="entry name" value="Ribonuclease_P"/>
    <property type="match status" value="1"/>
</dbReference>
<dbReference type="RefSeq" id="WP_026627968.1">
    <property type="nucleotide sequence ID" value="NZ_AP028867.1"/>
</dbReference>
<comment type="function">
    <text evidence="6">RNaseP catalyzes the removal of the 5'-leader sequence from pre-tRNA to produce the mature 5'-terminus. It can also cleave other RNA substrates such as 4.5S RNA. The protein component plays an auxiliary but essential role in vivo by binding to the 5'-leader sequence and broadening the substrate specificity of the ribozyme.</text>
</comment>
<dbReference type="Proteomes" id="UP000297861">
    <property type="component" value="Unassembled WGS sequence"/>
</dbReference>
<evidence type="ECO:0000313" key="8">
    <source>
        <dbReference type="Proteomes" id="UP000297861"/>
    </source>
</evidence>
<dbReference type="Gene3D" id="3.30.230.10">
    <property type="match status" value="1"/>
</dbReference>
<dbReference type="GO" id="GO:0000049">
    <property type="term" value="F:tRNA binding"/>
    <property type="evidence" value="ECO:0007669"/>
    <property type="project" value="UniProtKB-UniRule"/>
</dbReference>
<dbReference type="STRING" id="1121485.GCA_000426485_00723"/>
<organism evidence="7 8">
    <name type="scientific">Dysgonomonas capnocytophagoides</name>
    <dbReference type="NCBI Taxonomy" id="45254"/>
    <lineage>
        <taxon>Bacteria</taxon>
        <taxon>Pseudomonadati</taxon>
        <taxon>Bacteroidota</taxon>
        <taxon>Bacteroidia</taxon>
        <taxon>Bacteroidales</taxon>
        <taxon>Dysgonomonadaceae</taxon>
        <taxon>Dysgonomonas</taxon>
    </lineage>
</organism>
<keyword evidence="4 6" id="KW-0378">Hydrolase</keyword>
<name>A0A4Y8KVU6_9BACT</name>
<evidence type="ECO:0000256" key="3">
    <source>
        <dbReference type="ARBA" id="ARBA00022759"/>
    </source>
</evidence>
<dbReference type="HAMAP" id="MF_00227">
    <property type="entry name" value="RNase_P"/>
    <property type="match status" value="1"/>
</dbReference>
<comment type="catalytic activity">
    <reaction evidence="6">
        <text>Endonucleolytic cleavage of RNA, removing 5'-extranucleotides from tRNA precursor.</text>
        <dbReference type="EC" id="3.1.26.5"/>
    </reaction>
</comment>
<gene>
    <name evidence="6" type="primary">rnpA</name>
    <name evidence="7" type="ORF">E2605_17580</name>
</gene>
<accession>A0A4Y8KVU6</accession>
<dbReference type="EC" id="3.1.26.5" evidence="6"/>
<evidence type="ECO:0000256" key="2">
    <source>
        <dbReference type="ARBA" id="ARBA00022722"/>
    </source>
</evidence>
<evidence type="ECO:0000313" key="7">
    <source>
        <dbReference type="EMBL" id="TFD93104.1"/>
    </source>
</evidence>
<keyword evidence="2 6" id="KW-0540">Nuclease</keyword>
<evidence type="ECO:0000256" key="5">
    <source>
        <dbReference type="ARBA" id="ARBA00022884"/>
    </source>
</evidence>
<evidence type="ECO:0000256" key="1">
    <source>
        <dbReference type="ARBA" id="ARBA00022694"/>
    </source>
</evidence>
<keyword evidence="8" id="KW-1185">Reference proteome</keyword>
<dbReference type="GO" id="GO:0004526">
    <property type="term" value="F:ribonuclease P activity"/>
    <property type="evidence" value="ECO:0007669"/>
    <property type="project" value="UniProtKB-UniRule"/>
</dbReference>
<dbReference type="InterPro" id="IPR014721">
    <property type="entry name" value="Ribsml_uS5_D2-typ_fold_subgr"/>
</dbReference>
<reference evidence="7 8" key="1">
    <citation type="submission" date="2019-03" db="EMBL/GenBank/DDBJ databases">
        <title>San Antonio Military Medical Center submission to MRSN (WRAIR), pending publication.</title>
        <authorList>
            <person name="Blyth D.M."/>
            <person name="Mccarthy S.L."/>
            <person name="Schall S.E."/>
            <person name="Stam J.A."/>
            <person name="Ong A.C."/>
            <person name="Mcgann P.T."/>
        </authorList>
    </citation>
    <scope>NUCLEOTIDE SEQUENCE [LARGE SCALE GENOMIC DNA]</scope>
    <source>
        <strain evidence="7 8">MRSN571793</strain>
    </source>
</reference>
<evidence type="ECO:0000256" key="4">
    <source>
        <dbReference type="ARBA" id="ARBA00022801"/>
    </source>
</evidence>
<comment type="subunit">
    <text evidence="6">Consists of a catalytic RNA component (M1 or rnpB) and a protein subunit.</text>
</comment>